<keyword evidence="4" id="KW-1185">Reference proteome</keyword>
<protein>
    <submittedName>
        <fullName evidence="3">HesA/MoeB/ThiF family protein</fullName>
    </submittedName>
</protein>
<dbReference type="InterPro" id="IPR045886">
    <property type="entry name" value="ThiF/MoeB/HesA"/>
</dbReference>
<evidence type="ECO:0000259" key="2">
    <source>
        <dbReference type="PROSITE" id="PS50206"/>
    </source>
</evidence>
<feature type="domain" description="Rhodanese" evidence="2">
    <location>
        <begin position="272"/>
        <end position="360"/>
    </location>
</feature>
<evidence type="ECO:0000313" key="3">
    <source>
        <dbReference type="EMBL" id="UYQ93225.1"/>
    </source>
</evidence>
<reference evidence="3" key="1">
    <citation type="submission" date="2022-10" db="EMBL/GenBank/DDBJ databases">
        <title>Chitinophaga sp. nov., isolated from soil.</title>
        <authorList>
            <person name="Jeon C.O."/>
        </authorList>
    </citation>
    <scope>NUCLEOTIDE SEQUENCE</scope>
    <source>
        <strain evidence="3">R8</strain>
    </source>
</reference>
<dbReference type="PROSITE" id="PS50206">
    <property type="entry name" value="RHODANESE_3"/>
    <property type="match status" value="1"/>
</dbReference>
<dbReference type="Gene3D" id="3.40.50.720">
    <property type="entry name" value="NAD(P)-binding Rossmann-like Domain"/>
    <property type="match status" value="1"/>
</dbReference>
<dbReference type="Proteomes" id="UP001162741">
    <property type="component" value="Chromosome"/>
</dbReference>
<dbReference type="CDD" id="cd00757">
    <property type="entry name" value="ThiF_MoeB_HesA_family"/>
    <property type="match status" value="1"/>
</dbReference>
<dbReference type="InterPro" id="IPR001763">
    <property type="entry name" value="Rhodanese-like_dom"/>
</dbReference>
<keyword evidence="1" id="KW-0812">Transmembrane</keyword>
<proteinExistence type="predicted"/>
<organism evidence="3 4">
    <name type="scientific">Chitinophaga horti</name>
    <dbReference type="NCBI Taxonomy" id="2920382"/>
    <lineage>
        <taxon>Bacteria</taxon>
        <taxon>Pseudomonadati</taxon>
        <taxon>Bacteroidota</taxon>
        <taxon>Chitinophagia</taxon>
        <taxon>Chitinophagales</taxon>
        <taxon>Chitinophagaceae</taxon>
        <taxon>Chitinophaga</taxon>
    </lineage>
</organism>
<dbReference type="InterPro" id="IPR036873">
    <property type="entry name" value="Rhodanese-like_dom_sf"/>
</dbReference>
<keyword evidence="1" id="KW-0472">Membrane</keyword>
<name>A0ABY6J0R8_9BACT</name>
<dbReference type="EMBL" id="CP107006">
    <property type="protein sequence ID" value="UYQ93225.1"/>
    <property type="molecule type" value="Genomic_DNA"/>
</dbReference>
<dbReference type="InterPro" id="IPR000594">
    <property type="entry name" value="ThiF_NAD_FAD-bd"/>
</dbReference>
<dbReference type="Pfam" id="PF00899">
    <property type="entry name" value="ThiF"/>
    <property type="match status" value="1"/>
</dbReference>
<dbReference type="PANTHER" id="PTHR10953">
    <property type="entry name" value="UBIQUITIN-ACTIVATING ENZYME E1"/>
    <property type="match status" value="1"/>
</dbReference>
<dbReference type="Gene3D" id="3.40.250.10">
    <property type="entry name" value="Rhodanese-like domain"/>
    <property type="match status" value="1"/>
</dbReference>
<dbReference type="SMART" id="SM00450">
    <property type="entry name" value="RHOD"/>
    <property type="match status" value="1"/>
</dbReference>
<gene>
    <name evidence="3" type="ORF">MKQ68_24385</name>
</gene>
<dbReference type="PANTHER" id="PTHR10953:SF102">
    <property type="entry name" value="ADENYLYLTRANSFERASE AND SULFURTRANSFERASE MOCS3"/>
    <property type="match status" value="1"/>
</dbReference>
<accession>A0ABY6J0R8</accession>
<evidence type="ECO:0000256" key="1">
    <source>
        <dbReference type="SAM" id="Phobius"/>
    </source>
</evidence>
<evidence type="ECO:0000313" key="4">
    <source>
        <dbReference type="Proteomes" id="UP001162741"/>
    </source>
</evidence>
<feature type="transmembrane region" description="Helical" evidence="1">
    <location>
        <begin position="20"/>
        <end position="42"/>
    </location>
</feature>
<sequence>MQRYDRQTRLKDFGIEKQRLLQQAAVLVIGAGGLGVPVLQYLTAMGVGRIGIVEHDTVSVTNLQRQVIYDTADAGKPKLDVAIRKLKGLNPELTFEAWDTYILPQNALEIISKYDLVVDCSDNFGTRYLVNDACVITGKPLVYGAIYQYEGQVSVFNYKGSATYRCLFPEPPGEGERLDCNELGVLGILPGIVGSYMTNEVVKLICGIGLQLTNQLLTIHILQNDHQLFHFGPVAGNHQIQTLQPSYDQGACEAPPSLQLLEVAELQRWRTEGRSFQLLDVREPDEWEICHIEGAIHIPMHFVMGQAGRLSPDEPVAVLCHHGMRSHAVAQQLLKAGFKKVYNVTGGIHAWALEVDLEMNMY</sequence>
<dbReference type="Pfam" id="PF00581">
    <property type="entry name" value="Rhodanese"/>
    <property type="match status" value="1"/>
</dbReference>
<dbReference type="SUPFAM" id="SSF69572">
    <property type="entry name" value="Activating enzymes of the ubiquitin-like proteins"/>
    <property type="match status" value="1"/>
</dbReference>
<dbReference type="InterPro" id="IPR035985">
    <property type="entry name" value="Ubiquitin-activating_enz"/>
</dbReference>
<keyword evidence="1" id="KW-1133">Transmembrane helix</keyword>
<dbReference type="RefSeq" id="WP_264281338.1">
    <property type="nucleotide sequence ID" value="NZ_CP107006.1"/>
</dbReference>